<keyword evidence="13 17" id="KW-0186">Copper</keyword>
<dbReference type="InterPro" id="IPR011759">
    <property type="entry name" value="Cyt_c_oxidase_su2_TM_dom"/>
</dbReference>
<dbReference type="GO" id="GO:0005507">
    <property type="term" value="F:copper ion binding"/>
    <property type="evidence" value="ECO:0007669"/>
    <property type="project" value="InterPro"/>
</dbReference>
<evidence type="ECO:0000313" key="21">
    <source>
        <dbReference type="EMBL" id="CAQ68358.1"/>
    </source>
</evidence>
<evidence type="ECO:0000256" key="17">
    <source>
        <dbReference type="RuleBase" id="RU000457"/>
    </source>
</evidence>
<comment type="subcellular location">
    <subcellularLocation>
        <location evidence="1 17">Mitochondrion inner membrane</location>
        <topology evidence="1 17">Multi-pass membrane protein</topology>
    </subcellularLocation>
</comment>
<gene>
    <name evidence="21" type="primary">cox2</name>
</gene>
<evidence type="ECO:0000256" key="12">
    <source>
        <dbReference type="ARBA" id="ARBA00022989"/>
    </source>
</evidence>
<evidence type="ECO:0000259" key="19">
    <source>
        <dbReference type="PROSITE" id="PS50857"/>
    </source>
</evidence>
<evidence type="ECO:0000256" key="9">
    <source>
        <dbReference type="ARBA" id="ARBA00022842"/>
    </source>
</evidence>
<feature type="transmembrane region" description="Helical" evidence="18">
    <location>
        <begin position="21"/>
        <end position="44"/>
    </location>
</feature>
<evidence type="ECO:0000259" key="20">
    <source>
        <dbReference type="PROSITE" id="PS50999"/>
    </source>
</evidence>
<accession>A0A024FSR3</accession>
<keyword evidence="11 17" id="KW-0249">Electron transport</keyword>
<dbReference type="SUPFAM" id="SSF49503">
    <property type="entry name" value="Cupredoxins"/>
    <property type="match status" value="1"/>
</dbReference>
<evidence type="ECO:0000256" key="7">
    <source>
        <dbReference type="ARBA" id="ARBA00022723"/>
    </source>
</evidence>
<comment type="cofactor">
    <cofactor evidence="17">
        <name>Cu cation</name>
        <dbReference type="ChEBI" id="CHEBI:23378"/>
    </cofactor>
    <text evidence="17">Binds a copper A center.</text>
</comment>
<feature type="domain" description="Cytochrome oxidase subunit II copper A binding" evidence="19">
    <location>
        <begin position="93"/>
        <end position="227"/>
    </location>
</feature>
<sequence length="227" mass="25897">MSMYNMLLLQDMMSWVGIEASLFHDYSMVLLCLIGMGFCFFMGLMYVSGNFFLKGYSSSDYLEFTWTVVPAFLLYSLGVPSLYLMYFMEGASKYDLTLKVIGHQWYWSYELNDFDTDISFDSYMVNVSDLGLGEFRLLEVDSVVSLPFLSKIRVLVSSGDVLHSWALPSMGLKIDACPGRLNFMNISCMRPSVIFGQCSEICGVNHSFMPISIEFISWDDFLNCYVS</sequence>
<name>A0A024FSR3_BOTSH</name>
<dbReference type="Pfam" id="PF02790">
    <property type="entry name" value="COX2_TM"/>
    <property type="match status" value="1"/>
</dbReference>
<dbReference type="GO" id="GO:0042773">
    <property type="term" value="P:ATP synthesis coupled electron transport"/>
    <property type="evidence" value="ECO:0007669"/>
    <property type="project" value="TreeGrafter"/>
</dbReference>
<keyword evidence="12 18" id="KW-1133">Transmembrane helix</keyword>
<dbReference type="InterPro" id="IPR034210">
    <property type="entry name" value="CcO_II_C"/>
</dbReference>
<dbReference type="PANTHER" id="PTHR22888">
    <property type="entry name" value="CYTOCHROME C OXIDASE, SUBUNIT II"/>
    <property type="match status" value="1"/>
</dbReference>
<keyword evidence="5 17" id="KW-0679">Respiratory chain</keyword>
<evidence type="ECO:0000256" key="8">
    <source>
        <dbReference type="ARBA" id="ARBA00022792"/>
    </source>
</evidence>
<dbReference type="EMBL" id="FM177702">
    <property type="protein sequence ID" value="CAQ68358.1"/>
    <property type="molecule type" value="Genomic_DNA"/>
</dbReference>
<dbReference type="Gene3D" id="2.60.40.420">
    <property type="entry name" value="Cupredoxins - blue copper proteins"/>
    <property type="match status" value="1"/>
</dbReference>
<evidence type="ECO:0000256" key="10">
    <source>
        <dbReference type="ARBA" id="ARBA00022967"/>
    </source>
</evidence>
<proteinExistence type="inferred from homology"/>
<comment type="similarity">
    <text evidence="2 17">Belongs to the cytochrome c oxidase subunit 2 family.</text>
</comment>
<organism evidence="21">
    <name type="scientific">Botryllus schlosseri</name>
    <name type="common">Golden star tunicate</name>
    <name type="synonym">Alcyonium schlosseri</name>
    <dbReference type="NCBI Taxonomy" id="30301"/>
    <lineage>
        <taxon>Eukaryota</taxon>
        <taxon>Metazoa</taxon>
        <taxon>Chordata</taxon>
        <taxon>Tunicata</taxon>
        <taxon>Ascidiacea</taxon>
        <taxon>Stolidobranchia</taxon>
        <taxon>Styelidae</taxon>
        <taxon>Botryllus</taxon>
    </lineage>
</organism>
<dbReference type="Gene3D" id="1.10.287.90">
    <property type="match status" value="1"/>
</dbReference>
<dbReference type="SUPFAM" id="SSF81464">
    <property type="entry name" value="Cytochrome c oxidase subunit II-like, transmembrane region"/>
    <property type="match status" value="1"/>
</dbReference>
<reference evidence="21" key="1">
    <citation type="journal article" date="2014" name="Genome Biol. Evol.">
        <title>Ascidian mitogenomics: comparison of evolutionary rates in closely related taxa provides evidence of ongoing speciation events.</title>
        <authorList>
            <person name="Griggio F."/>
            <person name="Voskoboynik A."/>
            <person name="Iannelli F."/>
            <person name="Justy F."/>
            <person name="Tilak M.K."/>
            <person name="Turon X."/>
            <person name="Pesole G."/>
            <person name="Douzery E.J."/>
            <person name="Mastrototaro F."/>
            <person name="Gissi C."/>
        </authorList>
    </citation>
    <scope>NUCLEOTIDE SEQUENCE</scope>
    <source>
        <strain evidence="21">VE</strain>
        <tissue evidence="21">Colony</tissue>
    </source>
</reference>
<feature type="domain" description="Cytochrome oxidase subunit II transmembrane region profile" evidence="20">
    <location>
        <begin position="1"/>
        <end position="92"/>
    </location>
</feature>
<keyword evidence="9" id="KW-0460">Magnesium</keyword>
<evidence type="ECO:0000256" key="3">
    <source>
        <dbReference type="ARBA" id="ARBA00015946"/>
    </source>
</evidence>
<dbReference type="GO" id="GO:0004129">
    <property type="term" value="F:cytochrome-c oxidase activity"/>
    <property type="evidence" value="ECO:0007669"/>
    <property type="project" value="UniProtKB-EC"/>
</dbReference>
<evidence type="ECO:0000256" key="6">
    <source>
        <dbReference type="ARBA" id="ARBA00022692"/>
    </source>
</evidence>
<feature type="transmembrane region" description="Helical" evidence="18">
    <location>
        <begin position="64"/>
        <end position="86"/>
    </location>
</feature>
<evidence type="ECO:0000256" key="14">
    <source>
        <dbReference type="ARBA" id="ARBA00023128"/>
    </source>
</evidence>
<evidence type="ECO:0000256" key="15">
    <source>
        <dbReference type="ARBA" id="ARBA00023136"/>
    </source>
</evidence>
<geneLocation type="mitochondrion" evidence="21"/>
<evidence type="ECO:0000256" key="18">
    <source>
        <dbReference type="SAM" id="Phobius"/>
    </source>
</evidence>
<dbReference type="InterPro" id="IPR008972">
    <property type="entry name" value="Cupredoxin"/>
</dbReference>
<evidence type="ECO:0000256" key="13">
    <source>
        <dbReference type="ARBA" id="ARBA00023008"/>
    </source>
</evidence>
<comment type="catalytic activity">
    <reaction evidence="16">
        <text>4 Fe(II)-[cytochrome c] + O2 + 8 H(+)(in) = 4 Fe(III)-[cytochrome c] + 2 H2O + 4 H(+)(out)</text>
        <dbReference type="Rhea" id="RHEA:11436"/>
        <dbReference type="Rhea" id="RHEA-COMP:10350"/>
        <dbReference type="Rhea" id="RHEA-COMP:14399"/>
        <dbReference type="ChEBI" id="CHEBI:15377"/>
        <dbReference type="ChEBI" id="CHEBI:15378"/>
        <dbReference type="ChEBI" id="CHEBI:15379"/>
        <dbReference type="ChEBI" id="CHEBI:29033"/>
        <dbReference type="ChEBI" id="CHEBI:29034"/>
        <dbReference type="EC" id="7.1.1.9"/>
    </reaction>
    <physiologicalReaction direction="left-to-right" evidence="16">
        <dbReference type="Rhea" id="RHEA:11437"/>
    </physiologicalReaction>
</comment>
<dbReference type="AlphaFoldDB" id="A0A024FSR3"/>
<keyword evidence="8 17" id="KW-0999">Mitochondrion inner membrane</keyword>
<keyword evidence="7 17" id="KW-0479">Metal-binding</keyword>
<evidence type="ECO:0000256" key="4">
    <source>
        <dbReference type="ARBA" id="ARBA00022448"/>
    </source>
</evidence>
<dbReference type="InterPro" id="IPR036257">
    <property type="entry name" value="Cyt_c_oxidase_su2_TM_sf"/>
</dbReference>
<dbReference type="GO" id="GO:0005743">
    <property type="term" value="C:mitochondrial inner membrane"/>
    <property type="evidence" value="ECO:0007669"/>
    <property type="project" value="UniProtKB-SubCell"/>
</dbReference>
<keyword evidence="6 17" id="KW-0812">Transmembrane</keyword>
<dbReference type="PROSITE" id="PS50857">
    <property type="entry name" value="COX2_CUA"/>
    <property type="match status" value="1"/>
</dbReference>
<keyword evidence="4 17" id="KW-0813">Transport</keyword>
<dbReference type="PANTHER" id="PTHR22888:SF9">
    <property type="entry name" value="CYTOCHROME C OXIDASE SUBUNIT 2"/>
    <property type="match status" value="1"/>
</dbReference>
<dbReference type="InterPro" id="IPR001505">
    <property type="entry name" value="Copper_CuA"/>
</dbReference>
<comment type="function">
    <text evidence="17">Component of the cytochrome c oxidase, the last enzyme in the mitochondrial electron transport chain which drives oxidative phosphorylation. The respiratory chain contains 3 multisubunit complexes succinate dehydrogenase (complex II, CII), ubiquinol-cytochrome c oxidoreductase (cytochrome b-c1 complex, complex III, CIII) and cytochrome c oxidase (complex IV, CIV), that cooperate to transfer electrons derived from NADH and succinate to molecular oxygen, creating an electrochemical gradient over the inner membrane that drives transmembrane transport and the ATP synthase. Cytochrome c oxidase is the component of the respiratory chain that catalyzes the reduction of oxygen to water. Electrons originating from reduced cytochrome c in the intermembrane space (IMS) are transferred via the dinuclear copper A center (CU(A)) of subunit 2 and heme A of subunit 1 to the active site in subunit 1, a binuclear center (BNC) formed by heme A3 and copper B (CU(B)). The BNC reduces molecular oxygen to 2 water molecules using 4 electrons from cytochrome c in the IMS and 4 protons from the mitochondrial matrix.</text>
</comment>
<dbReference type="InterPro" id="IPR002429">
    <property type="entry name" value="CcO_II-like_C"/>
</dbReference>
<evidence type="ECO:0000256" key="11">
    <source>
        <dbReference type="ARBA" id="ARBA00022982"/>
    </source>
</evidence>
<keyword evidence="10" id="KW-1278">Translocase</keyword>
<protein>
    <recommendedName>
        <fullName evidence="3 17">Cytochrome c oxidase subunit 2</fullName>
    </recommendedName>
</protein>
<dbReference type="CDD" id="cd13912">
    <property type="entry name" value="CcO_II_C"/>
    <property type="match status" value="1"/>
</dbReference>
<dbReference type="Pfam" id="PF00116">
    <property type="entry name" value="COX2"/>
    <property type="match status" value="1"/>
</dbReference>
<keyword evidence="14 17" id="KW-0496">Mitochondrion</keyword>
<keyword evidence="15 17" id="KW-0472">Membrane</keyword>
<dbReference type="PROSITE" id="PS50999">
    <property type="entry name" value="COX2_TM"/>
    <property type="match status" value="1"/>
</dbReference>
<dbReference type="InterPro" id="IPR045187">
    <property type="entry name" value="CcO_II"/>
</dbReference>
<evidence type="ECO:0000256" key="1">
    <source>
        <dbReference type="ARBA" id="ARBA00004448"/>
    </source>
</evidence>
<dbReference type="FunFam" id="2.60.40.420:FF:000001">
    <property type="entry name" value="Cytochrome c oxidase subunit 2"/>
    <property type="match status" value="1"/>
</dbReference>
<evidence type="ECO:0000256" key="5">
    <source>
        <dbReference type="ARBA" id="ARBA00022660"/>
    </source>
</evidence>
<evidence type="ECO:0000256" key="16">
    <source>
        <dbReference type="ARBA" id="ARBA00049512"/>
    </source>
</evidence>
<dbReference type="PROSITE" id="PS00078">
    <property type="entry name" value="COX2"/>
    <property type="match status" value="1"/>
</dbReference>
<dbReference type="PRINTS" id="PR01166">
    <property type="entry name" value="CYCOXIDASEII"/>
</dbReference>
<evidence type="ECO:0000256" key="2">
    <source>
        <dbReference type="ARBA" id="ARBA00007866"/>
    </source>
</evidence>